<reference evidence="1 2" key="1">
    <citation type="submission" date="2016-12" db="EMBL/GenBank/DDBJ databases">
        <title>The whole genome sequencing and assembly of Bacillus cohnii DSM 6307T strain.</title>
        <authorList>
            <person name="Lee Y.-J."/>
            <person name="Yi H."/>
            <person name="Bahn Y.-S."/>
            <person name="Kim J.F."/>
            <person name="Lee D.-W."/>
        </authorList>
    </citation>
    <scope>NUCLEOTIDE SEQUENCE [LARGE SCALE GENOMIC DNA]</scope>
    <source>
        <strain evidence="1 2">DSM 6307</strain>
    </source>
</reference>
<keyword evidence="1" id="KW-0378">Hydrolase</keyword>
<dbReference type="RefSeq" id="WP_066411125.1">
    <property type="nucleotide sequence ID" value="NZ_CP018866.1"/>
</dbReference>
<protein>
    <submittedName>
        <fullName evidence="1">HAD family hydrolase</fullName>
    </submittedName>
</protein>
<evidence type="ECO:0000313" key="2">
    <source>
        <dbReference type="Proteomes" id="UP000215224"/>
    </source>
</evidence>
<dbReference type="InterPro" id="IPR006439">
    <property type="entry name" value="HAD-SF_hydro_IA"/>
</dbReference>
<dbReference type="EMBL" id="CP018866">
    <property type="protein sequence ID" value="AST91120.1"/>
    <property type="molecule type" value="Genomic_DNA"/>
</dbReference>
<dbReference type="Gene3D" id="3.40.50.1000">
    <property type="entry name" value="HAD superfamily/HAD-like"/>
    <property type="match status" value="1"/>
</dbReference>
<name>A0A223KNP5_9BACI</name>
<sequence>MIKAIIFDFDGLIIDTEYAWYESFCEVLGKTDRDIPVAEYGTYIGTDGPEIFHFLLEKSGVNISIDDLREKARALHKTKLGTPVAREGVEDFLQAAKERRLKIGLASSSDRKWVTHFLEELQLLHYFDVIQTKDDVEKVKPDPALYNNVIQHFNILPSEAIAFEDSPNGTKAAIAAGLNCVIVPNRVTESSQFENHHFRINGMHKSSLGEIIEMIEGIV</sequence>
<organism evidence="1 2">
    <name type="scientific">Sutcliffiella cohnii</name>
    <dbReference type="NCBI Taxonomy" id="33932"/>
    <lineage>
        <taxon>Bacteria</taxon>
        <taxon>Bacillati</taxon>
        <taxon>Bacillota</taxon>
        <taxon>Bacilli</taxon>
        <taxon>Bacillales</taxon>
        <taxon>Bacillaceae</taxon>
        <taxon>Sutcliffiella</taxon>
    </lineage>
</organism>
<dbReference type="SFLD" id="SFLDS00003">
    <property type="entry name" value="Haloacid_Dehalogenase"/>
    <property type="match status" value="1"/>
</dbReference>
<dbReference type="PANTHER" id="PTHR18901:SF38">
    <property type="entry name" value="PSEUDOURIDINE-5'-PHOSPHATASE"/>
    <property type="match status" value="1"/>
</dbReference>
<keyword evidence="2" id="KW-1185">Reference proteome</keyword>
<dbReference type="NCBIfam" id="TIGR01509">
    <property type="entry name" value="HAD-SF-IA-v3"/>
    <property type="match status" value="1"/>
</dbReference>
<dbReference type="InterPro" id="IPR036412">
    <property type="entry name" value="HAD-like_sf"/>
</dbReference>
<dbReference type="SUPFAM" id="SSF56784">
    <property type="entry name" value="HAD-like"/>
    <property type="match status" value="1"/>
</dbReference>
<dbReference type="InterPro" id="IPR041492">
    <property type="entry name" value="HAD_2"/>
</dbReference>
<dbReference type="PANTHER" id="PTHR18901">
    <property type="entry name" value="2-DEOXYGLUCOSE-6-PHOSPHATE PHOSPHATASE 2"/>
    <property type="match status" value="1"/>
</dbReference>
<accession>A0A223KNP5</accession>
<evidence type="ECO:0000313" key="1">
    <source>
        <dbReference type="EMBL" id="AST91120.1"/>
    </source>
</evidence>
<dbReference type="CDD" id="cd16423">
    <property type="entry name" value="HAD_BPGM-like"/>
    <property type="match status" value="1"/>
</dbReference>
<dbReference type="InterPro" id="IPR023214">
    <property type="entry name" value="HAD_sf"/>
</dbReference>
<dbReference type="Pfam" id="PF13419">
    <property type="entry name" value="HAD_2"/>
    <property type="match status" value="1"/>
</dbReference>
<dbReference type="Proteomes" id="UP000215224">
    <property type="component" value="Chromosome"/>
</dbReference>
<dbReference type="SFLD" id="SFLDG01129">
    <property type="entry name" value="C1.5:_HAD__Beta-PGM__Phosphata"/>
    <property type="match status" value="1"/>
</dbReference>
<gene>
    <name evidence="1" type="ORF">BC6307_07425</name>
</gene>
<dbReference type="STRING" id="1314751.GCA_001591425_00287"/>
<dbReference type="GO" id="GO:0016787">
    <property type="term" value="F:hydrolase activity"/>
    <property type="evidence" value="ECO:0007669"/>
    <property type="project" value="UniProtKB-KW"/>
</dbReference>
<dbReference type="AlphaFoldDB" id="A0A223KNP5"/>
<dbReference type="KEGG" id="bcoh:BC6307_07425"/>
<dbReference type="Gene3D" id="1.10.150.240">
    <property type="entry name" value="Putative phosphatase, domain 2"/>
    <property type="match status" value="1"/>
</dbReference>
<dbReference type="InterPro" id="IPR023198">
    <property type="entry name" value="PGP-like_dom2"/>
</dbReference>
<proteinExistence type="predicted"/>